<feature type="region of interest" description="Disordered" evidence="8">
    <location>
        <begin position="43"/>
        <end position="244"/>
    </location>
</feature>
<keyword evidence="4 7" id="KW-0235">DNA replication</keyword>
<dbReference type="Proteomes" id="UP000076532">
    <property type="component" value="Unassembled WGS sequence"/>
</dbReference>
<evidence type="ECO:0000256" key="2">
    <source>
        <dbReference type="ARBA" id="ARBA00007276"/>
    </source>
</evidence>
<dbReference type="GO" id="GO:0003697">
    <property type="term" value="F:single-stranded DNA binding"/>
    <property type="evidence" value="ECO:0007669"/>
    <property type="project" value="TreeGrafter"/>
</dbReference>
<evidence type="ECO:0000256" key="4">
    <source>
        <dbReference type="ARBA" id="ARBA00022705"/>
    </source>
</evidence>
<dbReference type="EMBL" id="KV417490">
    <property type="protein sequence ID" value="KZP31145.1"/>
    <property type="molecule type" value="Genomic_DNA"/>
</dbReference>
<sequence length="593" mass="64427">MDVSAVRAHIKSWERDFKAEHGRGPSVQDIKEQPAIAEKYKIYKKLSKAAAQPQPNPQDDSPSTPPRSAKRDTRPSLLLSRPRVVDTTTASIQSQNNPFSPVKGKGKQRDAPSAFRSQQQSSKSFRHNPFATPSKTPKSKRDVIDDGSSDDMPAIIPFQNIASTSAEAGSPTGQAVSRARKRLRGELVSPSPNKEKRRRTGPMLHEPMAFAKFGSPMPISDDEDSFDADTGPNASFFDDSPVKAPTGGKSFKLLFAEVLPKMGALATVTKGKGSLSRSKTISATSGLFGDRIDRTAGPIKGDVDRDPGMNATKRRLVSKSLATIPARSMSHDDPLSGGDDDFQNSSAELPPYPPTSATNSRHSSRKRSLSNSDVDSNEEKKVPARTAPQLIPPSPPLANTSQASFKSTLKGKGKAPVAPAKSRKKAKIQKGADEMEDEEESSDVIPVKVVTRHGKYRAQRMATDDNPNLEFDYDSDNIMAHSTAHRGSREPNAMHSSSQPGIMGDLQVESGRFDVDLPDKLRQLLAISPSTHRDSREERVVRGLLSGRRATHYDPSKGGEIWDVGEDDGEMHGDTEGEDDWEGPGVPWEAAEL</sequence>
<proteinExistence type="inferred from homology"/>
<accession>A0A166TZ68</accession>
<evidence type="ECO:0000256" key="5">
    <source>
        <dbReference type="ARBA" id="ARBA00023242"/>
    </source>
</evidence>
<evidence type="ECO:0000256" key="6">
    <source>
        <dbReference type="ARBA" id="ARBA00023306"/>
    </source>
</evidence>
<feature type="compositionally biased region" description="Polar residues" evidence="8">
    <location>
        <begin position="397"/>
        <end position="407"/>
    </location>
</feature>
<evidence type="ECO:0000256" key="7">
    <source>
        <dbReference type="RuleBase" id="RU367067"/>
    </source>
</evidence>
<comment type="subcellular location">
    <subcellularLocation>
        <location evidence="1 7">Nucleus</location>
    </subcellularLocation>
</comment>
<dbReference type="FunFam" id="1.10.10.1460:FF:000001">
    <property type="entry name" value="DNA replication regulator Sld2"/>
    <property type="match status" value="1"/>
</dbReference>
<name>A0A166TZ68_9AGAM</name>
<dbReference type="GO" id="GO:0003688">
    <property type="term" value="F:DNA replication origin binding"/>
    <property type="evidence" value="ECO:0007669"/>
    <property type="project" value="TreeGrafter"/>
</dbReference>
<comment type="function">
    <text evidence="7">Has a role in the initiation of DNA replication. Required at S-phase checkpoint.</text>
</comment>
<evidence type="ECO:0000256" key="3">
    <source>
        <dbReference type="ARBA" id="ARBA00018363"/>
    </source>
</evidence>
<dbReference type="CDD" id="cd22289">
    <property type="entry name" value="RecQL4_SLD2_NTD"/>
    <property type="match status" value="1"/>
</dbReference>
<keyword evidence="5 7" id="KW-0539">Nucleus</keyword>
<dbReference type="GO" id="GO:0006270">
    <property type="term" value="P:DNA replication initiation"/>
    <property type="evidence" value="ECO:0007669"/>
    <property type="project" value="UniProtKB-UniRule"/>
</dbReference>
<evidence type="ECO:0000313" key="9">
    <source>
        <dbReference type="EMBL" id="KZP31145.1"/>
    </source>
</evidence>
<dbReference type="InterPro" id="IPR040203">
    <property type="entry name" value="Sld2"/>
</dbReference>
<dbReference type="Gene3D" id="1.10.10.1460">
    <property type="match status" value="1"/>
</dbReference>
<gene>
    <name evidence="9" type="ORF">FIBSPDRAFT_883424</name>
</gene>
<evidence type="ECO:0000313" key="10">
    <source>
        <dbReference type="Proteomes" id="UP000076532"/>
    </source>
</evidence>
<dbReference type="PANTHER" id="PTHR28124">
    <property type="entry name" value="DNA REPLICATION REGULATOR SLD2"/>
    <property type="match status" value="1"/>
</dbReference>
<feature type="compositionally biased region" description="Polar residues" evidence="8">
    <location>
        <begin position="160"/>
        <end position="175"/>
    </location>
</feature>
<dbReference type="OrthoDB" id="8775810at2759"/>
<comment type="similarity">
    <text evidence="2 7">Belongs to the SLD2 family.</text>
</comment>
<reference evidence="9 10" key="1">
    <citation type="journal article" date="2016" name="Mol. Biol. Evol.">
        <title>Comparative Genomics of Early-Diverging Mushroom-Forming Fungi Provides Insights into the Origins of Lignocellulose Decay Capabilities.</title>
        <authorList>
            <person name="Nagy L.G."/>
            <person name="Riley R."/>
            <person name="Tritt A."/>
            <person name="Adam C."/>
            <person name="Daum C."/>
            <person name="Floudas D."/>
            <person name="Sun H."/>
            <person name="Yadav J.S."/>
            <person name="Pangilinan J."/>
            <person name="Larsson K.H."/>
            <person name="Matsuura K."/>
            <person name="Barry K."/>
            <person name="Labutti K."/>
            <person name="Kuo R."/>
            <person name="Ohm R.A."/>
            <person name="Bhattacharya S.S."/>
            <person name="Shirouzu T."/>
            <person name="Yoshinaga Y."/>
            <person name="Martin F.M."/>
            <person name="Grigoriev I.V."/>
            <person name="Hibbett D.S."/>
        </authorList>
    </citation>
    <scope>NUCLEOTIDE SEQUENCE [LARGE SCALE GENOMIC DNA]</scope>
    <source>
        <strain evidence="9 10">CBS 109695</strain>
    </source>
</reference>
<feature type="region of interest" description="Disordered" evidence="8">
    <location>
        <begin position="485"/>
        <end position="504"/>
    </location>
</feature>
<dbReference type="PANTHER" id="PTHR28124:SF1">
    <property type="entry name" value="DNA REPLICATION REGULATOR SLD2"/>
    <property type="match status" value="1"/>
</dbReference>
<keyword evidence="6 7" id="KW-0131">Cell cycle</keyword>
<dbReference type="GO" id="GO:0000727">
    <property type="term" value="P:double-strand break repair via break-induced replication"/>
    <property type="evidence" value="ECO:0007669"/>
    <property type="project" value="TreeGrafter"/>
</dbReference>
<dbReference type="STRING" id="436010.A0A166TZ68"/>
<feature type="compositionally biased region" description="Polar residues" evidence="8">
    <location>
        <begin position="275"/>
        <end position="285"/>
    </location>
</feature>
<keyword evidence="10" id="KW-1185">Reference proteome</keyword>
<dbReference type="GO" id="GO:0031261">
    <property type="term" value="C:DNA replication preinitiation complex"/>
    <property type="evidence" value="ECO:0007669"/>
    <property type="project" value="TreeGrafter"/>
</dbReference>
<evidence type="ECO:0000256" key="1">
    <source>
        <dbReference type="ARBA" id="ARBA00004123"/>
    </source>
</evidence>
<protein>
    <recommendedName>
        <fullName evidence="3 7">DNA replication regulator SLD2</fullName>
    </recommendedName>
</protein>
<dbReference type="Pfam" id="PF11719">
    <property type="entry name" value="Drc1-Sld2"/>
    <property type="match status" value="1"/>
</dbReference>
<dbReference type="InterPro" id="IPR021110">
    <property type="entry name" value="DNA_rep_checkpnt_protein"/>
</dbReference>
<feature type="compositionally biased region" description="Low complexity" evidence="8">
    <location>
        <begin position="48"/>
        <end position="62"/>
    </location>
</feature>
<dbReference type="AlphaFoldDB" id="A0A166TZ68"/>
<feature type="compositionally biased region" description="Polar residues" evidence="8">
    <location>
        <begin position="86"/>
        <end position="99"/>
    </location>
</feature>
<dbReference type="GO" id="GO:1902977">
    <property type="term" value="P:mitotic DNA replication preinitiation complex assembly"/>
    <property type="evidence" value="ECO:0007669"/>
    <property type="project" value="TreeGrafter"/>
</dbReference>
<evidence type="ECO:0000256" key="8">
    <source>
        <dbReference type="SAM" id="MobiDB-lite"/>
    </source>
</evidence>
<feature type="region of interest" description="Disordered" evidence="8">
    <location>
        <begin position="270"/>
        <end position="443"/>
    </location>
</feature>
<organism evidence="9 10">
    <name type="scientific">Athelia psychrophila</name>
    <dbReference type="NCBI Taxonomy" id="1759441"/>
    <lineage>
        <taxon>Eukaryota</taxon>
        <taxon>Fungi</taxon>
        <taxon>Dikarya</taxon>
        <taxon>Basidiomycota</taxon>
        <taxon>Agaricomycotina</taxon>
        <taxon>Agaricomycetes</taxon>
        <taxon>Agaricomycetidae</taxon>
        <taxon>Atheliales</taxon>
        <taxon>Atheliaceae</taxon>
        <taxon>Athelia</taxon>
    </lineage>
</organism>
<feature type="region of interest" description="Disordered" evidence="8">
    <location>
        <begin position="548"/>
        <end position="593"/>
    </location>
</feature>